<dbReference type="GO" id="GO:0005634">
    <property type="term" value="C:nucleus"/>
    <property type="evidence" value="ECO:0007669"/>
    <property type="project" value="UniProtKB-SubCell"/>
</dbReference>
<gene>
    <name evidence="5" type="ORF">OBBRIDRAFT_515452</name>
</gene>
<proteinExistence type="predicted"/>
<dbReference type="PANTHER" id="PTHR31001:SF81">
    <property type="entry name" value="ZN(II)2CYS6 TRANSCRIPTION FACTOR"/>
    <property type="match status" value="1"/>
</dbReference>
<feature type="domain" description="Zn(2)-C6 fungal-type" evidence="4">
    <location>
        <begin position="42"/>
        <end position="73"/>
    </location>
</feature>
<dbReference type="OrthoDB" id="2269373at2759"/>
<evidence type="ECO:0000256" key="2">
    <source>
        <dbReference type="ARBA" id="ARBA00023242"/>
    </source>
</evidence>
<reference evidence="5 6" key="1">
    <citation type="submission" date="2016-07" db="EMBL/GenBank/DDBJ databases">
        <title>Draft genome of the white-rot fungus Obba rivulosa 3A-2.</title>
        <authorList>
            <consortium name="DOE Joint Genome Institute"/>
            <person name="Miettinen O."/>
            <person name="Riley R."/>
            <person name="Acob R."/>
            <person name="Barry K."/>
            <person name="Cullen D."/>
            <person name="De Vries R."/>
            <person name="Hainaut M."/>
            <person name="Hatakka A."/>
            <person name="Henrissat B."/>
            <person name="Hilden K."/>
            <person name="Kuo R."/>
            <person name="Labutti K."/>
            <person name="Lipzen A."/>
            <person name="Makela M.R."/>
            <person name="Sandor L."/>
            <person name="Spatafora J.W."/>
            <person name="Grigoriev I.V."/>
            <person name="Hibbett D.S."/>
        </authorList>
    </citation>
    <scope>NUCLEOTIDE SEQUENCE [LARGE SCALE GENOMIC DNA]</scope>
    <source>
        <strain evidence="5 6">3A-2</strain>
    </source>
</reference>
<dbReference type="InterPro" id="IPR001138">
    <property type="entry name" value="Zn2Cys6_DnaBD"/>
</dbReference>
<accession>A0A8E2B3I8</accession>
<dbReference type="Gene3D" id="4.10.240.10">
    <property type="entry name" value="Zn(2)-C6 fungal-type DNA-binding domain"/>
    <property type="match status" value="1"/>
</dbReference>
<feature type="compositionally biased region" description="Basic and acidic residues" evidence="3">
    <location>
        <begin position="143"/>
        <end position="152"/>
    </location>
</feature>
<sequence>MTMSNDTDPQLPPLQFKGEIMDFDLGLEVDHRKRRRNRTTQSCLNCHTSKRKCDRKRPCQRCIQLGLTGLCVYEVDDPALRDDPNIDENTRLRNRIAELESLVRELRGKPHPRWAEPNFCDGDAAEKWHSRASRRTQSQYQKLRRDGPEDGGHGLSSHVSPVVKTEQSADVPQHQLYRFTPSPTTGSDPHAATGQMYRTQSQHSGHHAHCNATEELCYSSSSSSASTMGYVEHRTMDAAVTVPNGDQYYHHHYVRTLPSEAPSLPSQCPCLTNPAAGNPLIGLVNQLQNTVHLLRQLPEHNTRHQCSILKRIVELDNMLHGNTSPDVSTPYYEALPTPTESEIMSPVSSSSQSSLGHPIHEWPTMTHSSAYDAYFPAPPGEQGIYHKTYHIN</sequence>
<keyword evidence="2" id="KW-0539">Nucleus</keyword>
<dbReference type="AlphaFoldDB" id="A0A8E2B3I8"/>
<organism evidence="5 6">
    <name type="scientific">Obba rivulosa</name>
    <dbReference type="NCBI Taxonomy" id="1052685"/>
    <lineage>
        <taxon>Eukaryota</taxon>
        <taxon>Fungi</taxon>
        <taxon>Dikarya</taxon>
        <taxon>Basidiomycota</taxon>
        <taxon>Agaricomycotina</taxon>
        <taxon>Agaricomycetes</taxon>
        <taxon>Polyporales</taxon>
        <taxon>Gelatoporiaceae</taxon>
        <taxon>Obba</taxon>
    </lineage>
</organism>
<dbReference type="GO" id="GO:0000981">
    <property type="term" value="F:DNA-binding transcription factor activity, RNA polymerase II-specific"/>
    <property type="evidence" value="ECO:0007669"/>
    <property type="project" value="InterPro"/>
</dbReference>
<evidence type="ECO:0000256" key="3">
    <source>
        <dbReference type="SAM" id="MobiDB-lite"/>
    </source>
</evidence>
<evidence type="ECO:0000259" key="4">
    <source>
        <dbReference type="PROSITE" id="PS50048"/>
    </source>
</evidence>
<dbReference type="GO" id="GO:0008270">
    <property type="term" value="F:zinc ion binding"/>
    <property type="evidence" value="ECO:0007669"/>
    <property type="project" value="InterPro"/>
</dbReference>
<evidence type="ECO:0000313" key="6">
    <source>
        <dbReference type="Proteomes" id="UP000250043"/>
    </source>
</evidence>
<dbReference type="SUPFAM" id="SSF57701">
    <property type="entry name" value="Zn2/Cys6 DNA-binding domain"/>
    <property type="match status" value="1"/>
</dbReference>
<dbReference type="PROSITE" id="PS00463">
    <property type="entry name" value="ZN2_CY6_FUNGAL_1"/>
    <property type="match status" value="1"/>
</dbReference>
<dbReference type="EMBL" id="KV722382">
    <property type="protein sequence ID" value="OCH91597.1"/>
    <property type="molecule type" value="Genomic_DNA"/>
</dbReference>
<dbReference type="PROSITE" id="PS50048">
    <property type="entry name" value="ZN2_CY6_FUNGAL_2"/>
    <property type="match status" value="1"/>
</dbReference>
<feature type="region of interest" description="Disordered" evidence="3">
    <location>
        <begin position="127"/>
        <end position="206"/>
    </location>
</feature>
<keyword evidence="6" id="KW-1185">Reference proteome</keyword>
<evidence type="ECO:0000313" key="5">
    <source>
        <dbReference type="EMBL" id="OCH91597.1"/>
    </source>
</evidence>
<name>A0A8E2B3I8_9APHY</name>
<dbReference type="CDD" id="cd00067">
    <property type="entry name" value="GAL4"/>
    <property type="match status" value="1"/>
</dbReference>
<protein>
    <recommendedName>
        <fullName evidence="4">Zn(2)-C6 fungal-type domain-containing protein</fullName>
    </recommendedName>
</protein>
<dbReference type="InterPro" id="IPR036864">
    <property type="entry name" value="Zn2-C6_fun-type_DNA-bd_sf"/>
</dbReference>
<dbReference type="InterPro" id="IPR050613">
    <property type="entry name" value="Sec_Metabolite_Reg"/>
</dbReference>
<dbReference type="Proteomes" id="UP000250043">
    <property type="component" value="Unassembled WGS sequence"/>
</dbReference>
<evidence type="ECO:0000256" key="1">
    <source>
        <dbReference type="ARBA" id="ARBA00004123"/>
    </source>
</evidence>
<dbReference type="PANTHER" id="PTHR31001">
    <property type="entry name" value="UNCHARACTERIZED TRANSCRIPTIONAL REGULATORY PROTEIN"/>
    <property type="match status" value="1"/>
</dbReference>
<dbReference type="Pfam" id="PF00172">
    <property type="entry name" value="Zn_clus"/>
    <property type="match status" value="1"/>
</dbReference>
<comment type="subcellular location">
    <subcellularLocation>
        <location evidence="1">Nucleus</location>
    </subcellularLocation>
</comment>
<dbReference type="SMART" id="SM00066">
    <property type="entry name" value="GAL4"/>
    <property type="match status" value="1"/>
</dbReference>